<evidence type="ECO:0000313" key="2">
    <source>
        <dbReference type="Proteomes" id="UP000320582"/>
    </source>
</evidence>
<reference evidence="1 2" key="1">
    <citation type="submission" date="2019-06" db="EMBL/GenBank/DDBJ databases">
        <title>Genomic Encyclopedia of Archaeal and Bacterial Type Strains, Phase II (KMG-II): from individual species to whole genera.</title>
        <authorList>
            <person name="Goeker M."/>
        </authorList>
    </citation>
    <scope>NUCLEOTIDE SEQUENCE [LARGE SCALE GENOMIC DNA]</scope>
    <source>
        <strain evidence="1 2">DSM 18423</strain>
    </source>
</reference>
<accession>A0A543K4P0</accession>
<evidence type="ECO:0000313" key="1">
    <source>
        <dbReference type="EMBL" id="TQM90040.1"/>
    </source>
</evidence>
<comment type="caution">
    <text evidence="1">The sequence shown here is derived from an EMBL/GenBank/DDBJ whole genome shotgun (WGS) entry which is preliminary data.</text>
</comment>
<protein>
    <submittedName>
        <fullName evidence="1">Uncharacterized protein</fullName>
    </submittedName>
</protein>
<dbReference type="EMBL" id="VFPT01000003">
    <property type="protein sequence ID" value="TQM90040.1"/>
    <property type="molecule type" value="Genomic_DNA"/>
</dbReference>
<sequence>MDPFYARLGVSPQDRPCTVLRAAIRALHPSLRRMRGLRVARQRFYRAMLASHARLQTKANPVGAD</sequence>
<name>A0A543K4P0_9RHOB</name>
<dbReference type="RefSeq" id="WP_142085093.1">
    <property type="nucleotide sequence ID" value="NZ_VFPT01000003.1"/>
</dbReference>
<dbReference type="OrthoDB" id="8115943at2"/>
<gene>
    <name evidence="1" type="ORF">BD293_3956</name>
</gene>
<organism evidence="1 2">
    <name type="scientific">Roseinatronobacter monicus</name>
    <dbReference type="NCBI Taxonomy" id="393481"/>
    <lineage>
        <taxon>Bacteria</taxon>
        <taxon>Pseudomonadati</taxon>
        <taxon>Pseudomonadota</taxon>
        <taxon>Alphaproteobacteria</taxon>
        <taxon>Rhodobacterales</taxon>
        <taxon>Paracoccaceae</taxon>
        <taxon>Roseinatronobacter</taxon>
    </lineage>
</organism>
<keyword evidence="2" id="KW-1185">Reference proteome</keyword>
<dbReference type="AlphaFoldDB" id="A0A543K4P0"/>
<proteinExistence type="predicted"/>
<dbReference type="Proteomes" id="UP000320582">
    <property type="component" value="Unassembled WGS sequence"/>
</dbReference>